<evidence type="ECO:0000313" key="2">
    <source>
        <dbReference type="EMBL" id="BAT08079.1"/>
    </source>
</evidence>
<reference evidence="2 3" key="3">
    <citation type="journal article" date="2013" name="Rice">
        <title>Improvement of the Oryza sativa Nipponbare reference genome using next generation sequence and optical map data.</title>
        <authorList>
            <person name="Kawahara Y."/>
            <person name="de la Bastide M."/>
            <person name="Hamilton J.P."/>
            <person name="Kanamori H."/>
            <person name="McCombie W.R."/>
            <person name="Ouyang S."/>
            <person name="Schwartz D.C."/>
            <person name="Tanaka T."/>
            <person name="Wu J."/>
            <person name="Zhou S."/>
            <person name="Childs K.L."/>
            <person name="Davidson R.M."/>
            <person name="Lin H."/>
            <person name="Quesada-Ocampo L."/>
            <person name="Vaillancourt B."/>
            <person name="Sakai H."/>
            <person name="Lee S.S."/>
            <person name="Kim J."/>
            <person name="Numa H."/>
            <person name="Itoh T."/>
            <person name="Buell C.R."/>
            <person name="Matsumoto T."/>
        </authorList>
    </citation>
    <scope>NUCLEOTIDE SEQUENCE [LARGE SCALE GENOMIC DNA]</scope>
    <source>
        <strain evidence="3">cv. Nipponbare</strain>
    </source>
</reference>
<feature type="non-terminal residue" evidence="2">
    <location>
        <position position="1"/>
    </location>
</feature>
<name>A0A0P0XMZ1_ORYSJ</name>
<reference evidence="2 3" key="2">
    <citation type="journal article" date="2013" name="Plant Cell Physiol.">
        <title>Rice Annotation Project Database (RAP-DB): an integrative and interactive database for rice genomics.</title>
        <authorList>
            <person name="Sakai H."/>
            <person name="Lee S.S."/>
            <person name="Tanaka T."/>
            <person name="Numa H."/>
            <person name="Kim J."/>
            <person name="Kawahara Y."/>
            <person name="Wakimoto H."/>
            <person name="Yang C.C."/>
            <person name="Iwamoto M."/>
            <person name="Abe T."/>
            <person name="Yamada Y."/>
            <person name="Muto A."/>
            <person name="Inokuchi H."/>
            <person name="Ikemura T."/>
            <person name="Matsumoto T."/>
            <person name="Sasaki T."/>
            <person name="Itoh T."/>
        </authorList>
    </citation>
    <scope>NUCLEOTIDE SEQUENCE [LARGE SCALE GENOMIC DNA]</scope>
    <source>
        <strain evidence="3">cv. Nipponbare</strain>
    </source>
</reference>
<organism evidence="2 3">
    <name type="scientific">Oryza sativa subsp. japonica</name>
    <name type="common">Rice</name>
    <dbReference type="NCBI Taxonomy" id="39947"/>
    <lineage>
        <taxon>Eukaryota</taxon>
        <taxon>Viridiplantae</taxon>
        <taxon>Streptophyta</taxon>
        <taxon>Embryophyta</taxon>
        <taxon>Tracheophyta</taxon>
        <taxon>Spermatophyta</taxon>
        <taxon>Magnoliopsida</taxon>
        <taxon>Liliopsida</taxon>
        <taxon>Poales</taxon>
        <taxon>Poaceae</taxon>
        <taxon>BOP clade</taxon>
        <taxon>Oryzoideae</taxon>
        <taxon>Oryzeae</taxon>
        <taxon>Oryzinae</taxon>
        <taxon>Oryza</taxon>
        <taxon>Oryza sativa</taxon>
    </lineage>
</organism>
<gene>
    <name evidence="2" type="ordered locus">Os09g0415400</name>
    <name evidence="2" type="ORF">OSNPB_090415400</name>
</gene>
<dbReference type="PaxDb" id="39947-A0A0P0XMZ1"/>
<proteinExistence type="predicted"/>
<evidence type="ECO:0000256" key="1">
    <source>
        <dbReference type="SAM" id="MobiDB-lite"/>
    </source>
</evidence>
<feature type="compositionally biased region" description="Low complexity" evidence="1">
    <location>
        <begin position="22"/>
        <end position="34"/>
    </location>
</feature>
<accession>A0A0P0XMZ1</accession>
<sequence>THLTKKILHRLPSSPPLPPAPSSTTTTATLPPLAVGSPQPRDDDLHGAVKRRIHWLPSSPPPPPAALFPASAAGSLLDDNATSASRGLPSAAMTTTFTAS</sequence>
<protein>
    <submittedName>
        <fullName evidence="2">Os09g0415400 protein</fullName>
    </submittedName>
</protein>
<dbReference type="EMBL" id="AP014965">
    <property type="protein sequence ID" value="BAT08079.1"/>
    <property type="molecule type" value="Genomic_DNA"/>
</dbReference>
<feature type="region of interest" description="Disordered" evidence="1">
    <location>
        <begin position="77"/>
        <end position="100"/>
    </location>
</feature>
<dbReference type="AlphaFoldDB" id="A0A0P0XMZ1"/>
<keyword evidence="3" id="KW-1185">Reference proteome</keyword>
<evidence type="ECO:0000313" key="3">
    <source>
        <dbReference type="Proteomes" id="UP000059680"/>
    </source>
</evidence>
<reference evidence="3" key="1">
    <citation type="journal article" date="2005" name="Nature">
        <title>The map-based sequence of the rice genome.</title>
        <authorList>
            <consortium name="International rice genome sequencing project (IRGSP)"/>
            <person name="Matsumoto T."/>
            <person name="Wu J."/>
            <person name="Kanamori H."/>
            <person name="Katayose Y."/>
            <person name="Fujisawa M."/>
            <person name="Namiki N."/>
            <person name="Mizuno H."/>
            <person name="Yamamoto K."/>
            <person name="Antonio B.A."/>
            <person name="Baba T."/>
            <person name="Sakata K."/>
            <person name="Nagamura Y."/>
            <person name="Aoki H."/>
            <person name="Arikawa K."/>
            <person name="Arita K."/>
            <person name="Bito T."/>
            <person name="Chiden Y."/>
            <person name="Fujitsuka N."/>
            <person name="Fukunaka R."/>
            <person name="Hamada M."/>
            <person name="Harada C."/>
            <person name="Hayashi A."/>
            <person name="Hijishita S."/>
            <person name="Honda M."/>
            <person name="Hosokawa S."/>
            <person name="Ichikawa Y."/>
            <person name="Idonuma A."/>
            <person name="Iijima M."/>
            <person name="Ikeda M."/>
            <person name="Ikeno M."/>
            <person name="Ito K."/>
            <person name="Ito S."/>
            <person name="Ito T."/>
            <person name="Ito Y."/>
            <person name="Ito Y."/>
            <person name="Iwabuchi A."/>
            <person name="Kamiya K."/>
            <person name="Karasawa W."/>
            <person name="Kurita K."/>
            <person name="Katagiri S."/>
            <person name="Kikuta A."/>
            <person name="Kobayashi H."/>
            <person name="Kobayashi N."/>
            <person name="Machita K."/>
            <person name="Maehara T."/>
            <person name="Masukawa M."/>
            <person name="Mizubayashi T."/>
            <person name="Mukai Y."/>
            <person name="Nagasaki H."/>
            <person name="Nagata Y."/>
            <person name="Naito S."/>
            <person name="Nakashima M."/>
            <person name="Nakama Y."/>
            <person name="Nakamichi Y."/>
            <person name="Nakamura M."/>
            <person name="Meguro A."/>
            <person name="Negishi M."/>
            <person name="Ohta I."/>
            <person name="Ohta T."/>
            <person name="Okamoto M."/>
            <person name="Ono N."/>
            <person name="Saji S."/>
            <person name="Sakaguchi M."/>
            <person name="Sakai K."/>
            <person name="Shibata M."/>
            <person name="Shimokawa T."/>
            <person name="Song J."/>
            <person name="Takazaki Y."/>
            <person name="Terasawa K."/>
            <person name="Tsugane M."/>
            <person name="Tsuji K."/>
            <person name="Ueda S."/>
            <person name="Waki K."/>
            <person name="Yamagata H."/>
            <person name="Yamamoto M."/>
            <person name="Yamamoto S."/>
            <person name="Yamane H."/>
            <person name="Yoshiki S."/>
            <person name="Yoshihara R."/>
            <person name="Yukawa K."/>
            <person name="Zhong H."/>
            <person name="Yano M."/>
            <person name="Yuan Q."/>
            <person name="Ouyang S."/>
            <person name="Liu J."/>
            <person name="Jones K.M."/>
            <person name="Gansberger K."/>
            <person name="Moffat K."/>
            <person name="Hill J."/>
            <person name="Bera J."/>
            <person name="Fadrosh D."/>
            <person name="Jin S."/>
            <person name="Johri S."/>
            <person name="Kim M."/>
            <person name="Overton L."/>
            <person name="Reardon M."/>
            <person name="Tsitrin T."/>
            <person name="Vuong H."/>
            <person name="Weaver B."/>
            <person name="Ciecko A."/>
            <person name="Tallon L."/>
            <person name="Jackson J."/>
            <person name="Pai G."/>
            <person name="Aken S.V."/>
            <person name="Utterback T."/>
            <person name="Reidmuller S."/>
            <person name="Feldblyum T."/>
            <person name="Hsiao J."/>
            <person name="Zismann V."/>
            <person name="Iobst S."/>
            <person name="de Vazeille A.R."/>
            <person name="Buell C.R."/>
            <person name="Ying K."/>
            <person name="Li Y."/>
            <person name="Lu T."/>
            <person name="Huang Y."/>
            <person name="Zhao Q."/>
            <person name="Feng Q."/>
            <person name="Zhang L."/>
            <person name="Zhu J."/>
            <person name="Weng Q."/>
            <person name="Mu J."/>
            <person name="Lu Y."/>
            <person name="Fan D."/>
            <person name="Liu Y."/>
            <person name="Guan J."/>
            <person name="Zhang Y."/>
            <person name="Yu S."/>
            <person name="Liu X."/>
            <person name="Zhang Y."/>
            <person name="Hong G."/>
            <person name="Han B."/>
            <person name="Choisne N."/>
            <person name="Demange N."/>
            <person name="Orjeda G."/>
            <person name="Samain S."/>
            <person name="Cattolico L."/>
            <person name="Pelletier E."/>
            <person name="Couloux A."/>
            <person name="Segurens B."/>
            <person name="Wincker P."/>
            <person name="D'Hont A."/>
            <person name="Scarpelli C."/>
            <person name="Weissenbach J."/>
            <person name="Salanoubat M."/>
            <person name="Quetier F."/>
            <person name="Yu Y."/>
            <person name="Kim H.R."/>
            <person name="Rambo T."/>
            <person name="Currie J."/>
            <person name="Collura K."/>
            <person name="Luo M."/>
            <person name="Yang T."/>
            <person name="Ammiraju J.S.S."/>
            <person name="Engler F."/>
            <person name="Soderlund C."/>
            <person name="Wing R.A."/>
            <person name="Palmer L.E."/>
            <person name="de la Bastide M."/>
            <person name="Spiegel L."/>
            <person name="Nascimento L."/>
            <person name="Zutavern T."/>
            <person name="O'Shaughnessy A."/>
            <person name="Dike S."/>
            <person name="Dedhia N."/>
            <person name="Preston R."/>
            <person name="Balija V."/>
            <person name="McCombie W.R."/>
            <person name="Chow T."/>
            <person name="Chen H."/>
            <person name="Chung M."/>
            <person name="Chen C."/>
            <person name="Shaw J."/>
            <person name="Wu H."/>
            <person name="Hsiao K."/>
            <person name="Chao Y."/>
            <person name="Chu M."/>
            <person name="Cheng C."/>
            <person name="Hour A."/>
            <person name="Lee P."/>
            <person name="Lin S."/>
            <person name="Lin Y."/>
            <person name="Liou J."/>
            <person name="Liu S."/>
            <person name="Hsing Y."/>
            <person name="Raghuvanshi S."/>
            <person name="Mohanty A."/>
            <person name="Bharti A.K."/>
            <person name="Gaur A."/>
            <person name="Gupta V."/>
            <person name="Kumar D."/>
            <person name="Ravi V."/>
            <person name="Vij S."/>
            <person name="Kapur A."/>
            <person name="Khurana P."/>
            <person name="Khurana P."/>
            <person name="Khurana J.P."/>
            <person name="Tyagi A.K."/>
            <person name="Gaikwad K."/>
            <person name="Singh A."/>
            <person name="Dalal V."/>
            <person name="Srivastava S."/>
            <person name="Dixit A."/>
            <person name="Pal A.K."/>
            <person name="Ghazi I.A."/>
            <person name="Yadav M."/>
            <person name="Pandit A."/>
            <person name="Bhargava A."/>
            <person name="Sureshbabu K."/>
            <person name="Batra K."/>
            <person name="Sharma T.R."/>
            <person name="Mohapatra T."/>
            <person name="Singh N.K."/>
            <person name="Messing J."/>
            <person name="Nelson A.B."/>
            <person name="Fuks G."/>
            <person name="Kavchok S."/>
            <person name="Keizer G."/>
            <person name="Linton E."/>
            <person name="Llaca V."/>
            <person name="Song R."/>
            <person name="Tanyolac B."/>
            <person name="Young S."/>
            <person name="Ho-Il K."/>
            <person name="Hahn J.H."/>
            <person name="Sangsakoo G."/>
            <person name="Vanavichit A."/>
            <person name="de Mattos Luiz.A.T."/>
            <person name="Zimmer P.D."/>
            <person name="Malone G."/>
            <person name="Dellagostin O."/>
            <person name="de Oliveira A.C."/>
            <person name="Bevan M."/>
            <person name="Bancroft I."/>
            <person name="Minx P."/>
            <person name="Cordum H."/>
            <person name="Wilson R."/>
            <person name="Cheng Z."/>
            <person name="Jin W."/>
            <person name="Jiang J."/>
            <person name="Leong S.A."/>
            <person name="Iwama H."/>
            <person name="Gojobori T."/>
            <person name="Itoh T."/>
            <person name="Niimura Y."/>
            <person name="Fujii Y."/>
            <person name="Habara T."/>
            <person name="Sakai H."/>
            <person name="Sato Y."/>
            <person name="Wilson G."/>
            <person name="Kumar K."/>
            <person name="McCouch S."/>
            <person name="Juretic N."/>
            <person name="Hoen D."/>
            <person name="Wright S."/>
            <person name="Bruskiewich R."/>
            <person name="Bureau T."/>
            <person name="Miyao A."/>
            <person name="Hirochika H."/>
            <person name="Nishikawa T."/>
            <person name="Kadowaki K."/>
            <person name="Sugiura M."/>
            <person name="Burr B."/>
            <person name="Sasaki T."/>
        </authorList>
    </citation>
    <scope>NUCLEOTIDE SEQUENCE [LARGE SCALE GENOMIC DNA]</scope>
    <source>
        <strain evidence="3">cv. Nipponbare</strain>
    </source>
</reference>
<feature type="region of interest" description="Disordered" evidence="1">
    <location>
        <begin position="1"/>
        <end position="48"/>
    </location>
</feature>
<dbReference type="InParanoid" id="A0A0P0XMZ1"/>
<dbReference type="Proteomes" id="UP000059680">
    <property type="component" value="Chromosome 9"/>
</dbReference>
<dbReference type="Gramene" id="Os09t0415400-01">
    <property type="protein sequence ID" value="Os09t0415400-01"/>
    <property type="gene ID" value="Os09g0415400"/>
</dbReference>